<sequence>MSIPQMVMPKGALMVMQPIRHLNWQYTEARKMSNLTKINKLMVDRFIVSLEAILWPKSIWKPQSTLLWERRRKRLFGGRGMEDVWRQVS</sequence>
<dbReference type="Proteomes" id="UP000191418">
    <property type="component" value="Unassembled WGS sequence"/>
</dbReference>
<proteinExistence type="predicted"/>
<keyword evidence="2" id="KW-1185">Reference proteome</keyword>
<reference evidence="1 2" key="1">
    <citation type="submission" date="2017-01" db="EMBL/GenBank/DDBJ databases">
        <title>Genome Sequencing of a Marine Spirillum, Oceanospirillum multiglobuliferum ATCC 33336, from Japan.</title>
        <authorList>
            <person name="Carney J.G."/>
            <person name="Trachtenberg A.M."/>
            <person name="Rheaume B.A."/>
            <person name="Linnane J.D."/>
            <person name="Pitts N.L."/>
            <person name="Mykles D.L."/>
            <person name="Maclea K.S."/>
        </authorList>
    </citation>
    <scope>NUCLEOTIDE SEQUENCE [LARGE SCALE GENOMIC DNA]</scope>
    <source>
        <strain evidence="1 2">ATCC 33336</strain>
    </source>
</reference>
<dbReference type="EMBL" id="MTSM01000093">
    <property type="protein sequence ID" value="OPX54038.1"/>
    <property type="molecule type" value="Genomic_DNA"/>
</dbReference>
<comment type="caution">
    <text evidence="1">The sequence shown here is derived from an EMBL/GenBank/DDBJ whole genome shotgun (WGS) entry which is preliminary data.</text>
</comment>
<dbReference type="AlphaFoldDB" id="A0A1V4T1K3"/>
<name>A0A1V4T1K3_9GAMM</name>
<protein>
    <submittedName>
        <fullName evidence="1">Uncharacterized protein</fullName>
    </submittedName>
</protein>
<gene>
    <name evidence="1" type="ORF">BTE48_16335</name>
</gene>
<evidence type="ECO:0000313" key="2">
    <source>
        <dbReference type="Proteomes" id="UP000191418"/>
    </source>
</evidence>
<accession>A0A1V4T1K3</accession>
<organism evidence="1 2">
    <name type="scientific">Oceanospirillum multiglobuliferum</name>
    <dbReference type="NCBI Taxonomy" id="64969"/>
    <lineage>
        <taxon>Bacteria</taxon>
        <taxon>Pseudomonadati</taxon>
        <taxon>Pseudomonadota</taxon>
        <taxon>Gammaproteobacteria</taxon>
        <taxon>Oceanospirillales</taxon>
        <taxon>Oceanospirillaceae</taxon>
        <taxon>Oceanospirillum</taxon>
    </lineage>
</organism>
<evidence type="ECO:0000313" key="1">
    <source>
        <dbReference type="EMBL" id="OPX54038.1"/>
    </source>
</evidence>